<evidence type="ECO:0000313" key="1">
    <source>
        <dbReference type="EMBL" id="BBB28933.1"/>
    </source>
</evidence>
<sequence length="115" mass="12604">MKRTIIILLIAACVAVTLYINQTKKLIPPEVKAKIEQTLLDDVLFPARPVWWSDDKILAVGIASESMTGNAAAEKACQLLKNRSLPISGLIIEVYDVIKIQKADDWSLLGSGKCP</sequence>
<keyword evidence="2" id="KW-1185">Reference proteome</keyword>
<dbReference type="RefSeq" id="WP_201349577.1">
    <property type="nucleotide sequence ID" value="NZ_AP014546.1"/>
</dbReference>
<dbReference type="Proteomes" id="UP000595332">
    <property type="component" value="Chromosome"/>
</dbReference>
<dbReference type="EMBL" id="AP014546">
    <property type="protein sequence ID" value="BBB28933.1"/>
    <property type="molecule type" value="Genomic_DNA"/>
</dbReference>
<reference evidence="1 2" key="1">
    <citation type="journal article" date="2008" name="Int. J. Syst. Evol. Microbiol.">
        <title>Neptunomonas japonica sp. nov., an Osedax japonicus symbiont-like bacterium isolated from sediment adjacent to sperm whale carcasses off Kagoshima, Japan.</title>
        <authorList>
            <person name="Miyazaki M."/>
            <person name="Nogi Y."/>
            <person name="Fujiwara Y."/>
            <person name="Kawato M."/>
            <person name="Kubokawa K."/>
            <person name="Horikoshi K."/>
        </authorList>
    </citation>
    <scope>NUCLEOTIDE SEQUENCE [LARGE SCALE GENOMIC DNA]</scope>
    <source>
        <strain evidence="1 2">JAMM 1380</strain>
    </source>
</reference>
<protein>
    <submittedName>
        <fullName evidence="1">Uncharacterized protein</fullName>
    </submittedName>
</protein>
<gene>
    <name evidence="1" type="ORF">NEJAP_0976</name>
</gene>
<dbReference type="AlphaFoldDB" id="A0A7R6PT07"/>
<organism evidence="1 2">
    <name type="scientific">Neptunomonas japonica JAMM 1380</name>
    <dbReference type="NCBI Taxonomy" id="1441457"/>
    <lineage>
        <taxon>Bacteria</taxon>
        <taxon>Pseudomonadati</taxon>
        <taxon>Pseudomonadota</taxon>
        <taxon>Gammaproteobacteria</taxon>
        <taxon>Oceanospirillales</taxon>
        <taxon>Oceanospirillaceae</taxon>
        <taxon>Neptunomonas</taxon>
    </lineage>
</organism>
<name>A0A7R6PT07_9GAMM</name>
<accession>A0A7R6PT07</accession>
<evidence type="ECO:0000313" key="2">
    <source>
        <dbReference type="Proteomes" id="UP000595332"/>
    </source>
</evidence>
<dbReference type="KEGG" id="njp:NEJAP_0976"/>
<proteinExistence type="predicted"/>